<protein>
    <recommendedName>
        <fullName evidence="8">Probable molybdenum cofactor guanylyltransferase</fullName>
        <shortName evidence="8">MoCo guanylyltransferase</shortName>
        <ecNumber evidence="8">2.7.7.77</ecNumber>
    </recommendedName>
    <alternativeName>
        <fullName evidence="8">GTP:molybdopterin guanylyltransferase</fullName>
    </alternativeName>
    <alternativeName>
        <fullName evidence="8">Mo-MPT guanylyltransferase</fullName>
    </alternativeName>
    <alternativeName>
        <fullName evidence="8">Molybdopterin guanylyltransferase</fullName>
    </alternativeName>
    <alternativeName>
        <fullName evidence="8">Molybdopterin-guanine dinucleotide synthase</fullName>
        <shortName evidence="8">MGD synthase</shortName>
    </alternativeName>
</protein>
<evidence type="ECO:0000256" key="5">
    <source>
        <dbReference type="ARBA" id="ARBA00022842"/>
    </source>
</evidence>
<dbReference type="PANTHER" id="PTHR19136:SF81">
    <property type="entry name" value="MOLYBDENUM COFACTOR GUANYLYLTRANSFERASE"/>
    <property type="match status" value="1"/>
</dbReference>
<accession>A0ABR6Z1D5</accession>
<dbReference type="EMBL" id="WJBE01000024">
    <property type="protein sequence ID" value="MBC3901323.1"/>
    <property type="molecule type" value="Genomic_DNA"/>
</dbReference>
<comment type="catalytic activity">
    <reaction evidence="8">
        <text>Mo-molybdopterin + GTP + H(+) = Mo-molybdopterin guanine dinucleotide + diphosphate</text>
        <dbReference type="Rhea" id="RHEA:34243"/>
        <dbReference type="ChEBI" id="CHEBI:15378"/>
        <dbReference type="ChEBI" id="CHEBI:33019"/>
        <dbReference type="ChEBI" id="CHEBI:37565"/>
        <dbReference type="ChEBI" id="CHEBI:71302"/>
        <dbReference type="ChEBI" id="CHEBI:71310"/>
        <dbReference type="EC" id="2.7.7.77"/>
    </reaction>
</comment>
<evidence type="ECO:0000256" key="4">
    <source>
        <dbReference type="ARBA" id="ARBA00022741"/>
    </source>
</evidence>
<organism evidence="10 11">
    <name type="scientific">Acetobacterium malicum</name>
    <dbReference type="NCBI Taxonomy" id="52692"/>
    <lineage>
        <taxon>Bacteria</taxon>
        <taxon>Bacillati</taxon>
        <taxon>Bacillota</taxon>
        <taxon>Clostridia</taxon>
        <taxon>Eubacteriales</taxon>
        <taxon>Eubacteriaceae</taxon>
        <taxon>Acetobacterium</taxon>
    </lineage>
</organism>
<keyword evidence="6 8" id="KW-0342">GTP-binding</keyword>
<comment type="function">
    <text evidence="8">Transfers a GMP moiety from GTP to Mo-molybdopterin (Mo-MPT) cofactor (Moco or molybdenum cofactor) to form Mo-molybdopterin guanine dinucleotide (Mo-MGD) cofactor.</text>
</comment>
<keyword evidence="3 8" id="KW-0479">Metal-binding</keyword>
<reference evidence="10 11" key="1">
    <citation type="journal article" date="2020" name="mSystems">
        <title>Defining Genomic and Predicted Metabolic Features of the Acetobacterium Genus.</title>
        <authorList>
            <person name="Ross D.E."/>
            <person name="Marshall C.W."/>
            <person name="Gulliver D."/>
            <person name="May H.D."/>
            <person name="Norman R.S."/>
        </authorList>
    </citation>
    <scope>NUCLEOTIDE SEQUENCE [LARGE SCALE GENOMIC DNA]</scope>
    <source>
        <strain evidence="10 11">DSM 4132</strain>
    </source>
</reference>
<evidence type="ECO:0000256" key="6">
    <source>
        <dbReference type="ARBA" id="ARBA00023134"/>
    </source>
</evidence>
<comment type="subcellular location">
    <subcellularLocation>
        <location evidence="8">Cytoplasm</location>
    </subcellularLocation>
</comment>
<evidence type="ECO:0000256" key="3">
    <source>
        <dbReference type="ARBA" id="ARBA00022723"/>
    </source>
</evidence>
<dbReference type="PANTHER" id="PTHR19136">
    <property type="entry name" value="MOLYBDENUM COFACTOR GUANYLYLTRANSFERASE"/>
    <property type="match status" value="1"/>
</dbReference>
<feature type="binding site" evidence="8">
    <location>
        <position position="22"/>
    </location>
    <ligand>
        <name>GTP</name>
        <dbReference type="ChEBI" id="CHEBI:37565"/>
    </ligand>
</feature>
<dbReference type="CDD" id="cd02503">
    <property type="entry name" value="MobA"/>
    <property type="match status" value="1"/>
</dbReference>
<dbReference type="Pfam" id="PF12804">
    <property type="entry name" value="NTP_transf_3"/>
    <property type="match status" value="1"/>
</dbReference>
<proteinExistence type="inferred from homology"/>
<feature type="binding site" evidence="8">
    <location>
        <position position="98"/>
    </location>
    <ligand>
        <name>GTP</name>
        <dbReference type="ChEBI" id="CHEBI:37565"/>
    </ligand>
</feature>
<keyword evidence="2 8" id="KW-0808">Transferase</keyword>
<dbReference type="InterPro" id="IPR025877">
    <property type="entry name" value="MobA-like_NTP_Trfase"/>
</dbReference>
<feature type="binding site" evidence="8">
    <location>
        <position position="69"/>
    </location>
    <ligand>
        <name>GTP</name>
        <dbReference type="ChEBI" id="CHEBI:37565"/>
    </ligand>
</feature>
<keyword evidence="1 8" id="KW-0963">Cytoplasm</keyword>
<comment type="domain">
    <text evidence="8">The N-terminal domain determines nucleotide recognition and specific binding, while the C-terminal domain determines the specific binding to the target protein.</text>
</comment>
<evidence type="ECO:0000256" key="8">
    <source>
        <dbReference type="HAMAP-Rule" id="MF_00316"/>
    </source>
</evidence>
<evidence type="ECO:0000313" key="11">
    <source>
        <dbReference type="Proteomes" id="UP000622405"/>
    </source>
</evidence>
<dbReference type="InterPro" id="IPR029044">
    <property type="entry name" value="Nucleotide-diphossugar_trans"/>
</dbReference>
<evidence type="ECO:0000259" key="9">
    <source>
        <dbReference type="Pfam" id="PF12804"/>
    </source>
</evidence>
<comment type="caution">
    <text evidence="8">Lacks conserved residue(s) required for the propagation of feature annotation.</text>
</comment>
<name>A0ABR6Z1D5_9FIRM</name>
<evidence type="ECO:0000313" key="10">
    <source>
        <dbReference type="EMBL" id="MBC3901323.1"/>
    </source>
</evidence>
<dbReference type="Gene3D" id="3.90.550.10">
    <property type="entry name" value="Spore Coat Polysaccharide Biosynthesis Protein SpsA, Chain A"/>
    <property type="match status" value="1"/>
</dbReference>
<feature type="binding site" evidence="8">
    <location>
        <position position="98"/>
    </location>
    <ligand>
        <name>Mg(2+)</name>
        <dbReference type="ChEBI" id="CHEBI:18420"/>
    </ligand>
</feature>
<comment type="caution">
    <text evidence="10">The sequence shown here is derived from an EMBL/GenBank/DDBJ whole genome shotgun (WGS) entry which is preliminary data.</text>
</comment>
<dbReference type="RefSeq" id="WP_186895383.1">
    <property type="nucleotide sequence ID" value="NZ_WJBE01000024.1"/>
</dbReference>
<dbReference type="HAMAP" id="MF_00316">
    <property type="entry name" value="MobA"/>
    <property type="match status" value="1"/>
</dbReference>
<comment type="cofactor">
    <cofactor evidence="8">
        <name>Mg(2+)</name>
        <dbReference type="ChEBI" id="CHEBI:18420"/>
    </cofactor>
</comment>
<evidence type="ECO:0000256" key="7">
    <source>
        <dbReference type="ARBA" id="ARBA00023150"/>
    </source>
</evidence>
<feature type="binding site" evidence="8">
    <location>
        <begin position="10"/>
        <end position="12"/>
    </location>
    <ligand>
        <name>GTP</name>
        <dbReference type="ChEBI" id="CHEBI:37565"/>
    </ligand>
</feature>
<sequence>MKKFGTAVILSGGLSRRMGYDKKQLRIGGENIINRIVKQLSVDFDDIIIAGSKPEDLPGVSGVRGVYPDAVELSASLVGIYTGLLHARSQYLYVTACDMPVYNHDFVVYMQRLIEDNPGIGGCVTRYEEWIEPFNSFYHVELAPKVASFLETGRKSIYKCFERENLYYIDEKTGREFSPDWDMFCNLNTPSELKNHIKKRRDLI</sequence>
<feature type="domain" description="MobA-like NTP transferase" evidence="9">
    <location>
        <begin position="7"/>
        <end position="159"/>
    </location>
</feature>
<dbReference type="GO" id="GO:0016740">
    <property type="term" value="F:transferase activity"/>
    <property type="evidence" value="ECO:0007669"/>
    <property type="project" value="UniProtKB-KW"/>
</dbReference>
<keyword evidence="5 8" id="KW-0460">Magnesium</keyword>
<comment type="similarity">
    <text evidence="8">Belongs to the MobA family.</text>
</comment>
<dbReference type="SUPFAM" id="SSF53448">
    <property type="entry name" value="Nucleotide-diphospho-sugar transferases"/>
    <property type="match status" value="1"/>
</dbReference>
<dbReference type="EC" id="2.7.7.77" evidence="8"/>
<keyword evidence="11" id="KW-1185">Reference proteome</keyword>
<keyword evidence="7 8" id="KW-0501">Molybdenum cofactor biosynthesis</keyword>
<dbReference type="Proteomes" id="UP000622405">
    <property type="component" value="Unassembled WGS sequence"/>
</dbReference>
<keyword evidence="4 8" id="KW-0547">Nucleotide-binding</keyword>
<dbReference type="InterPro" id="IPR013482">
    <property type="entry name" value="Molybde_CF_guanTrfase"/>
</dbReference>
<gene>
    <name evidence="8" type="primary">mobA</name>
    <name evidence="10" type="ORF">GH811_17065</name>
</gene>
<evidence type="ECO:0000256" key="2">
    <source>
        <dbReference type="ARBA" id="ARBA00022679"/>
    </source>
</evidence>
<evidence type="ECO:0000256" key="1">
    <source>
        <dbReference type="ARBA" id="ARBA00022490"/>
    </source>
</evidence>